<dbReference type="GO" id="GO:0032259">
    <property type="term" value="P:methylation"/>
    <property type="evidence" value="ECO:0007669"/>
    <property type="project" value="UniProtKB-KW"/>
</dbReference>
<accession>A0A9P1BVG3</accession>
<dbReference type="AlphaFoldDB" id="A0A9P1BVG3"/>
<protein>
    <submittedName>
        <fullName evidence="3">Methyltransferase FkbM domain-containing protein</fullName>
    </submittedName>
</protein>
<keyword evidence="3" id="KW-0808">Transferase</keyword>
<proteinExistence type="predicted"/>
<gene>
    <name evidence="2" type="ORF">C1SCF055_LOCUS8018</name>
</gene>
<dbReference type="OrthoDB" id="272750at2759"/>
<evidence type="ECO:0000313" key="4">
    <source>
        <dbReference type="Proteomes" id="UP001152797"/>
    </source>
</evidence>
<feature type="chain" id="PRO_5043269859" evidence="1">
    <location>
        <begin position="19"/>
        <end position="543"/>
    </location>
</feature>
<dbReference type="EMBL" id="CAMXCT010000537">
    <property type="protein sequence ID" value="CAI3980113.1"/>
    <property type="molecule type" value="Genomic_DNA"/>
</dbReference>
<evidence type="ECO:0000256" key="1">
    <source>
        <dbReference type="SAM" id="SignalP"/>
    </source>
</evidence>
<evidence type="ECO:0000313" key="2">
    <source>
        <dbReference type="EMBL" id="CAI3980113.1"/>
    </source>
</evidence>
<dbReference type="GO" id="GO:0008168">
    <property type="term" value="F:methyltransferase activity"/>
    <property type="evidence" value="ECO:0007669"/>
    <property type="project" value="UniProtKB-KW"/>
</dbReference>
<keyword evidence="4" id="KW-1185">Reference proteome</keyword>
<sequence length="543" mass="62425">MPSTSWCFVLPWLDAAGGFAPLGDYCPPENLLESCSIANAQEEYWKSLSEWDDFKVNVWTSKNQRLQYFFLPLADTLRQMECVIFYWHRCTREYLLQLCSLYAKILLEGKAQGYDLAATMLSCFSSGALEGPEGRQLAEEMMRWPCAPQTLEERQLLEVMRTLRKAVRCSAFQIDMSSRSGSGKPDHWISGIHSLHSPSSVCARNDFAWWHQATPKLYDAGWFSGTQWVINVGTASGGCRRLLQAPPDRDVENIFDSQDPANCLSTQLGGVFVEGGEEHFPRLRAQYELRENVKLMLEPSDPKSVRSFVESHLKNESFDADELVLLKVDVDNCDCCFLEALVSEQPYGLNLRPHFIHVEFHPMIPPPIVYRPLRFTFGVGDSLLEISSRHGRRGHFLHCSLSAFSELLVPLGYRLVHVLWNDAVFVHQKLQEAHPLELKRWDSDPEELWFGAYFCHPLRPSPVETHYMGEFQYDYRRWSDIGISETDRLESIRRYLDFWQIPRAFYTLYLSLQTSSNGAKKTLGNSCPFLAFVDVFPTDSWGY</sequence>
<dbReference type="EMBL" id="CAMXCT030000537">
    <property type="protein sequence ID" value="CAL4767425.1"/>
    <property type="molecule type" value="Genomic_DNA"/>
</dbReference>
<feature type="signal peptide" evidence="1">
    <location>
        <begin position="1"/>
        <end position="18"/>
    </location>
</feature>
<reference evidence="2" key="1">
    <citation type="submission" date="2022-10" db="EMBL/GenBank/DDBJ databases">
        <authorList>
            <person name="Chen Y."/>
            <person name="Dougan E. K."/>
            <person name="Chan C."/>
            <person name="Rhodes N."/>
            <person name="Thang M."/>
        </authorList>
    </citation>
    <scope>NUCLEOTIDE SEQUENCE</scope>
</reference>
<dbReference type="EMBL" id="CAMXCT020000537">
    <property type="protein sequence ID" value="CAL1133488.1"/>
    <property type="molecule type" value="Genomic_DNA"/>
</dbReference>
<organism evidence="2">
    <name type="scientific">Cladocopium goreaui</name>
    <dbReference type="NCBI Taxonomy" id="2562237"/>
    <lineage>
        <taxon>Eukaryota</taxon>
        <taxon>Sar</taxon>
        <taxon>Alveolata</taxon>
        <taxon>Dinophyceae</taxon>
        <taxon>Suessiales</taxon>
        <taxon>Symbiodiniaceae</taxon>
        <taxon>Cladocopium</taxon>
    </lineage>
</organism>
<name>A0A9P1BVG3_9DINO</name>
<reference evidence="3 4" key="2">
    <citation type="submission" date="2024-05" db="EMBL/GenBank/DDBJ databases">
        <authorList>
            <person name="Chen Y."/>
            <person name="Shah S."/>
            <person name="Dougan E. K."/>
            <person name="Thang M."/>
            <person name="Chan C."/>
        </authorList>
    </citation>
    <scope>NUCLEOTIDE SEQUENCE [LARGE SCALE GENOMIC DNA]</scope>
</reference>
<keyword evidence="1" id="KW-0732">Signal</keyword>
<dbReference type="Proteomes" id="UP001152797">
    <property type="component" value="Unassembled WGS sequence"/>
</dbReference>
<comment type="caution">
    <text evidence="2">The sequence shown here is derived from an EMBL/GenBank/DDBJ whole genome shotgun (WGS) entry which is preliminary data.</text>
</comment>
<keyword evidence="3" id="KW-0489">Methyltransferase</keyword>
<evidence type="ECO:0000313" key="3">
    <source>
        <dbReference type="EMBL" id="CAL4767425.1"/>
    </source>
</evidence>